<accession>A0A670XSH4</accession>
<keyword evidence="2" id="KW-1185">Reference proteome</keyword>
<evidence type="ECO:0000313" key="1">
    <source>
        <dbReference type="Ensembl" id="ENSPTXP00000002436.1"/>
    </source>
</evidence>
<reference evidence="1" key="1">
    <citation type="submission" date="2025-08" db="UniProtKB">
        <authorList>
            <consortium name="Ensembl"/>
        </authorList>
    </citation>
    <scope>IDENTIFICATION</scope>
</reference>
<sequence length="99" mass="11891">MVESMAERKIEEVKTYIRLFFYSHTEMTNLDHISREGGKEEVLLVKDAYLYICRTMILFWKKIHDFVDCSLFLLYLHQREVMGKILKHILQLTGKLYST</sequence>
<dbReference type="Proteomes" id="UP000472273">
    <property type="component" value="Unplaced"/>
</dbReference>
<proteinExistence type="predicted"/>
<reference evidence="1" key="2">
    <citation type="submission" date="2025-09" db="UniProtKB">
        <authorList>
            <consortium name="Ensembl"/>
        </authorList>
    </citation>
    <scope>IDENTIFICATION</scope>
</reference>
<dbReference type="Ensembl" id="ENSPTXT00000002506.1">
    <property type="protein sequence ID" value="ENSPTXP00000002436.1"/>
    <property type="gene ID" value="ENSPTXG00000001907.1"/>
</dbReference>
<organism evidence="1 2">
    <name type="scientific">Pseudonaja textilis</name>
    <name type="common">Eastern brown snake</name>
    <dbReference type="NCBI Taxonomy" id="8673"/>
    <lineage>
        <taxon>Eukaryota</taxon>
        <taxon>Metazoa</taxon>
        <taxon>Chordata</taxon>
        <taxon>Craniata</taxon>
        <taxon>Vertebrata</taxon>
        <taxon>Euteleostomi</taxon>
        <taxon>Lepidosauria</taxon>
        <taxon>Squamata</taxon>
        <taxon>Bifurcata</taxon>
        <taxon>Unidentata</taxon>
        <taxon>Episquamata</taxon>
        <taxon>Toxicofera</taxon>
        <taxon>Serpentes</taxon>
        <taxon>Colubroidea</taxon>
        <taxon>Elapidae</taxon>
        <taxon>Hydrophiinae</taxon>
        <taxon>Pseudonaja</taxon>
    </lineage>
</organism>
<evidence type="ECO:0000313" key="2">
    <source>
        <dbReference type="Proteomes" id="UP000472273"/>
    </source>
</evidence>
<dbReference type="AlphaFoldDB" id="A0A670XSH4"/>
<protein>
    <submittedName>
        <fullName evidence="1">Uncharacterized protein</fullName>
    </submittedName>
</protein>
<name>A0A670XSH4_PSETE</name>